<dbReference type="EMBL" id="ML743569">
    <property type="protein sequence ID" value="KAE8138856.1"/>
    <property type="molecule type" value="Genomic_DNA"/>
</dbReference>
<organism evidence="8 9">
    <name type="scientific">Aspergillus pseudotamarii</name>
    <dbReference type="NCBI Taxonomy" id="132259"/>
    <lineage>
        <taxon>Eukaryota</taxon>
        <taxon>Fungi</taxon>
        <taxon>Dikarya</taxon>
        <taxon>Ascomycota</taxon>
        <taxon>Pezizomycotina</taxon>
        <taxon>Eurotiomycetes</taxon>
        <taxon>Eurotiomycetidae</taxon>
        <taxon>Eurotiales</taxon>
        <taxon>Aspergillaceae</taxon>
        <taxon>Aspergillus</taxon>
        <taxon>Aspergillus subgen. Circumdati</taxon>
    </lineage>
</organism>
<keyword evidence="4" id="KW-0804">Transcription</keyword>
<evidence type="ECO:0000256" key="5">
    <source>
        <dbReference type="ARBA" id="ARBA00023242"/>
    </source>
</evidence>
<dbReference type="PANTHER" id="PTHR33572">
    <property type="entry name" value="SPORE DEVELOPMENT REGULATOR VOSA"/>
    <property type="match status" value="1"/>
</dbReference>
<dbReference type="Pfam" id="PF11754">
    <property type="entry name" value="Velvet"/>
    <property type="match status" value="2"/>
</dbReference>
<feature type="region of interest" description="Disordered" evidence="6">
    <location>
        <begin position="273"/>
        <end position="293"/>
    </location>
</feature>
<dbReference type="GeneID" id="43646072"/>
<keyword evidence="2" id="KW-0749">Sporulation</keyword>
<dbReference type="InterPro" id="IPR037525">
    <property type="entry name" value="Velvet_dom"/>
</dbReference>
<evidence type="ECO:0000313" key="8">
    <source>
        <dbReference type="EMBL" id="KAE8138856.1"/>
    </source>
</evidence>
<evidence type="ECO:0000256" key="6">
    <source>
        <dbReference type="SAM" id="MobiDB-lite"/>
    </source>
</evidence>
<protein>
    <submittedName>
        <fullName evidence="8">Velvet factor-domain-containing protein</fullName>
    </submittedName>
</protein>
<sequence length="303" mass="33815">MSSPGSDFELIIRQQPTRGRVAGAREKDRRPVDPQPIVQLRVREEGSYLAQHYLQSPYYFMCCSLLDPLNDIPVPVPPSTTLTGTLVSSLHRLKDQGNSDAGFFVFGDLSVKVEGYFRLKFTLFEMGKGIVTHLKSIMSDCFTVYRPKNFPGMADSTCLSRSFVDQGVKLRLRKKPRAWVKRSASRPGDYPQSVPPHSPDYPSKQISGNTFRHSSTSMTTMGQDFSYYTGPGKRECIALEFNNRSIFTDGRMCQIEARPQTAALHANQPRVYTTPLREGGPTGHTGVPDYATPYGIPSMGQDC</sequence>
<evidence type="ECO:0000256" key="4">
    <source>
        <dbReference type="ARBA" id="ARBA00023163"/>
    </source>
</evidence>
<evidence type="ECO:0000256" key="2">
    <source>
        <dbReference type="ARBA" id="ARBA00022969"/>
    </source>
</evidence>
<evidence type="ECO:0000256" key="3">
    <source>
        <dbReference type="ARBA" id="ARBA00023015"/>
    </source>
</evidence>
<dbReference type="GO" id="GO:0030435">
    <property type="term" value="P:sporulation resulting in formation of a cellular spore"/>
    <property type="evidence" value="ECO:0007669"/>
    <property type="project" value="UniProtKB-KW"/>
</dbReference>
<dbReference type="Proteomes" id="UP000325672">
    <property type="component" value="Unassembled WGS sequence"/>
</dbReference>
<comment type="subcellular location">
    <subcellularLocation>
        <location evidence="1">Nucleus</location>
    </subcellularLocation>
</comment>
<dbReference type="PANTHER" id="PTHR33572:SF18">
    <property type="entry name" value="SPORE DEVELOPMENT REGULATOR VOSA"/>
    <property type="match status" value="1"/>
</dbReference>
<proteinExistence type="predicted"/>
<dbReference type="GO" id="GO:0005634">
    <property type="term" value="C:nucleus"/>
    <property type="evidence" value="ECO:0007669"/>
    <property type="project" value="UniProtKB-SubCell"/>
</dbReference>
<dbReference type="InterPro" id="IPR021740">
    <property type="entry name" value="Velvet"/>
</dbReference>
<gene>
    <name evidence="8" type="ORF">BDV38DRAFT_291887</name>
</gene>
<evidence type="ECO:0000259" key="7">
    <source>
        <dbReference type="PROSITE" id="PS51821"/>
    </source>
</evidence>
<dbReference type="InterPro" id="IPR038491">
    <property type="entry name" value="Velvet_dom_sf"/>
</dbReference>
<dbReference type="PROSITE" id="PS51821">
    <property type="entry name" value="VELVET"/>
    <property type="match status" value="1"/>
</dbReference>
<keyword evidence="3" id="KW-0805">Transcription regulation</keyword>
<accession>A0A5N6SVZ1</accession>
<feature type="domain" description="Velvet" evidence="7">
    <location>
        <begin position="3"/>
        <end position="173"/>
    </location>
</feature>
<feature type="region of interest" description="Disordered" evidence="6">
    <location>
        <begin position="181"/>
        <end position="203"/>
    </location>
</feature>
<dbReference type="OrthoDB" id="5599552at2759"/>
<name>A0A5N6SVZ1_ASPPS</name>
<keyword evidence="5" id="KW-0539">Nucleus</keyword>
<dbReference type="RefSeq" id="XP_031914919.1">
    <property type="nucleotide sequence ID" value="XM_032061862.1"/>
</dbReference>
<evidence type="ECO:0000313" key="9">
    <source>
        <dbReference type="Proteomes" id="UP000325672"/>
    </source>
</evidence>
<evidence type="ECO:0000256" key="1">
    <source>
        <dbReference type="ARBA" id="ARBA00004123"/>
    </source>
</evidence>
<dbReference type="AlphaFoldDB" id="A0A5N6SVZ1"/>
<reference evidence="8 9" key="1">
    <citation type="submission" date="2019-04" db="EMBL/GenBank/DDBJ databases">
        <title>Friends and foes A comparative genomics study of 23 Aspergillus species from section Flavi.</title>
        <authorList>
            <consortium name="DOE Joint Genome Institute"/>
            <person name="Kjaerbolling I."/>
            <person name="Vesth T."/>
            <person name="Frisvad J.C."/>
            <person name="Nybo J.L."/>
            <person name="Theobald S."/>
            <person name="Kildgaard S."/>
            <person name="Isbrandt T."/>
            <person name="Kuo A."/>
            <person name="Sato A."/>
            <person name="Lyhne E.K."/>
            <person name="Kogle M.E."/>
            <person name="Wiebenga A."/>
            <person name="Kun R.S."/>
            <person name="Lubbers R.J."/>
            <person name="Makela M.R."/>
            <person name="Barry K."/>
            <person name="Chovatia M."/>
            <person name="Clum A."/>
            <person name="Daum C."/>
            <person name="Haridas S."/>
            <person name="He G."/>
            <person name="LaButti K."/>
            <person name="Lipzen A."/>
            <person name="Mondo S."/>
            <person name="Riley R."/>
            <person name="Salamov A."/>
            <person name="Simmons B.A."/>
            <person name="Magnuson J.K."/>
            <person name="Henrissat B."/>
            <person name="Mortensen U.H."/>
            <person name="Larsen T.O."/>
            <person name="Devries R.P."/>
            <person name="Grigoriev I.V."/>
            <person name="Machida M."/>
            <person name="Baker S.E."/>
            <person name="Andersen M.R."/>
        </authorList>
    </citation>
    <scope>NUCLEOTIDE SEQUENCE [LARGE SCALE GENOMIC DNA]</scope>
    <source>
        <strain evidence="8 9">CBS 117625</strain>
    </source>
</reference>
<dbReference type="Gene3D" id="2.60.40.3960">
    <property type="entry name" value="Velvet domain"/>
    <property type="match status" value="1"/>
</dbReference>
<keyword evidence="9" id="KW-1185">Reference proteome</keyword>